<feature type="domain" description="NAD-dependent epimerase/dehydratase" evidence="1">
    <location>
        <begin position="4"/>
        <end position="73"/>
    </location>
</feature>
<dbReference type="EMBL" id="JAEKNR010000083">
    <property type="protein sequence ID" value="MBJ7597871.1"/>
    <property type="molecule type" value="Genomic_DNA"/>
</dbReference>
<protein>
    <submittedName>
        <fullName evidence="2">NAD-dependent epimerase/dehydratase family protein</fullName>
    </submittedName>
</protein>
<comment type="caution">
    <text evidence="2">The sequence shown here is derived from an EMBL/GenBank/DDBJ whole genome shotgun (WGS) entry which is preliminary data.</text>
</comment>
<keyword evidence="3" id="KW-1185">Reference proteome</keyword>
<dbReference type="AlphaFoldDB" id="A0A934K7F7"/>
<dbReference type="InterPro" id="IPR001509">
    <property type="entry name" value="Epimerase_deHydtase"/>
</dbReference>
<evidence type="ECO:0000259" key="1">
    <source>
        <dbReference type="Pfam" id="PF01370"/>
    </source>
</evidence>
<dbReference type="Pfam" id="PF01370">
    <property type="entry name" value="Epimerase"/>
    <property type="match status" value="1"/>
</dbReference>
<dbReference type="PROSITE" id="PS51257">
    <property type="entry name" value="PROKAR_LIPOPROTEIN"/>
    <property type="match status" value="1"/>
</dbReference>
<dbReference type="Gene3D" id="3.40.50.720">
    <property type="entry name" value="NAD(P)-binding Rossmann-like Domain"/>
    <property type="match status" value="1"/>
</dbReference>
<accession>A0A934K7F7</accession>
<gene>
    <name evidence="2" type="ORF">JF922_07265</name>
</gene>
<dbReference type="SUPFAM" id="SSF51735">
    <property type="entry name" value="NAD(P)-binding Rossmann-fold domains"/>
    <property type="match status" value="1"/>
</dbReference>
<dbReference type="Proteomes" id="UP000612893">
    <property type="component" value="Unassembled WGS sequence"/>
</dbReference>
<name>A0A934K7F7_9BACT</name>
<evidence type="ECO:0000313" key="2">
    <source>
        <dbReference type="EMBL" id="MBJ7597871.1"/>
    </source>
</evidence>
<dbReference type="PANTHER" id="PTHR43245">
    <property type="entry name" value="BIFUNCTIONAL POLYMYXIN RESISTANCE PROTEIN ARNA"/>
    <property type="match status" value="1"/>
</dbReference>
<dbReference type="RefSeq" id="WP_338200443.1">
    <property type="nucleotide sequence ID" value="NZ_JAEKNR010000083.1"/>
</dbReference>
<evidence type="ECO:0000313" key="3">
    <source>
        <dbReference type="Proteomes" id="UP000612893"/>
    </source>
</evidence>
<organism evidence="2 3">
    <name type="scientific">Candidatus Nephthysia bennettiae</name>
    <dbReference type="NCBI Taxonomy" id="3127016"/>
    <lineage>
        <taxon>Bacteria</taxon>
        <taxon>Bacillati</taxon>
        <taxon>Candidatus Dormiibacterota</taxon>
        <taxon>Candidatus Dormibacteria</taxon>
        <taxon>Candidatus Dormibacterales</taxon>
        <taxon>Candidatus Dormibacteraceae</taxon>
        <taxon>Candidatus Nephthysia</taxon>
    </lineage>
</organism>
<reference evidence="2" key="1">
    <citation type="submission" date="2020-10" db="EMBL/GenBank/DDBJ databases">
        <title>Ca. Dormibacterota MAGs.</title>
        <authorList>
            <person name="Montgomery K."/>
        </authorList>
    </citation>
    <scope>NUCLEOTIDE SEQUENCE [LARGE SCALE GENOMIC DNA]</scope>
    <source>
        <strain evidence="2">SC8812_S17_10</strain>
    </source>
</reference>
<proteinExistence type="predicted"/>
<dbReference type="InterPro" id="IPR036291">
    <property type="entry name" value="NAD(P)-bd_dom_sf"/>
</dbReference>
<dbReference type="InterPro" id="IPR050177">
    <property type="entry name" value="Lipid_A_modif_metabolic_enz"/>
</dbReference>
<sequence>MRCLVIGGTGFIGVAACRELMRRGVETIAAGRSPKPYGTFTSHVAFDRTDPAQLARVLDATRPDVLLDLAAFRPADVEAVMELFGGERYVFVSTGVYPDLQGRPAREDDFLPLEGDPPRFEERNVRGDPGAYLAGKRWCETVLSRSRGFPWISVRPPAVLGADDHSLRAVAYIQRVEDGRPLLVPAESYERQAGLAWSRDVGYACALACELRREVSGAYNVAFEGVTLRRLIEAIGQALGRRPELVPIPFADLPPSASPYGPDPNRSAGYDLARSRRELGFEPSSLEDALAETLAWYLARRPSHPGYEQRAKELELLAAT</sequence>